<dbReference type="GO" id="GO:0006508">
    <property type="term" value="P:proteolysis"/>
    <property type="evidence" value="ECO:0007669"/>
    <property type="project" value="InterPro"/>
</dbReference>
<feature type="transmembrane region" description="Helical" evidence="1">
    <location>
        <begin position="12"/>
        <end position="33"/>
    </location>
</feature>
<dbReference type="CDD" id="cd14846">
    <property type="entry name" value="Peptidase_M15_like"/>
    <property type="match status" value="1"/>
</dbReference>
<dbReference type="RefSeq" id="WP_045256832.1">
    <property type="nucleotide sequence ID" value="NZ_JYJB01000007.1"/>
</dbReference>
<dbReference type="InterPro" id="IPR009045">
    <property type="entry name" value="Zn_M74/Hedgehog-like"/>
</dbReference>
<dbReference type="OrthoDB" id="3293184at2"/>
<sequence length="204" mass="21748">MNNSRSRRQRRLTATIGVALLAAIAITSIVLIGQQASSPASATVGAPLSDGQVGEDDGKIDEADRISVFSDTPAVSNLDPALLAAVRKAATAAEQDGVRLHVNSGWRSAAYQEELLADAVERYGSAAEAARWVATPERSEHVSGDAVDLGPVAGQEWLSHHGAEYGLCQIYGNEPWHFELRPEAPANGCPFMYDDPTADPRTQR</sequence>
<keyword evidence="1" id="KW-0812">Transmembrane</keyword>
<dbReference type="InterPro" id="IPR052179">
    <property type="entry name" value="DD-CPase-like"/>
</dbReference>
<dbReference type="PATRIC" id="fig|273678.4.peg.1192"/>
<dbReference type="InterPro" id="IPR003709">
    <property type="entry name" value="VanY-like_core_dom"/>
</dbReference>
<dbReference type="Pfam" id="PF02557">
    <property type="entry name" value="VanY"/>
    <property type="match status" value="1"/>
</dbReference>
<keyword evidence="1" id="KW-1133">Transmembrane helix</keyword>
<dbReference type="STRING" id="273678.RS84_01193"/>
<accession>A0A0M2HVE9</accession>
<keyword evidence="1" id="KW-0472">Membrane</keyword>
<keyword evidence="3" id="KW-0121">Carboxypeptidase</keyword>
<protein>
    <submittedName>
        <fullName evidence="3">D-alanyl-D-alanine carboxypeptidase</fullName>
        <ecNumber evidence="3">3.4.16.4</ecNumber>
    </submittedName>
</protein>
<dbReference type="EC" id="3.4.16.4" evidence="3"/>
<organism evidence="3 4">
    <name type="scientific">Microbacterium hydrocarbonoxydans</name>
    <dbReference type="NCBI Taxonomy" id="273678"/>
    <lineage>
        <taxon>Bacteria</taxon>
        <taxon>Bacillati</taxon>
        <taxon>Actinomycetota</taxon>
        <taxon>Actinomycetes</taxon>
        <taxon>Micrococcales</taxon>
        <taxon>Microbacteriaceae</taxon>
        <taxon>Microbacterium</taxon>
    </lineage>
</organism>
<dbReference type="Gene3D" id="3.30.1380.10">
    <property type="match status" value="1"/>
</dbReference>
<dbReference type="AlphaFoldDB" id="A0A0M2HVE9"/>
<evidence type="ECO:0000313" key="4">
    <source>
        <dbReference type="Proteomes" id="UP000033900"/>
    </source>
</evidence>
<proteinExistence type="predicted"/>
<feature type="domain" description="D-alanyl-D-alanine carboxypeptidase-like core" evidence="2">
    <location>
        <begin position="77"/>
        <end position="177"/>
    </location>
</feature>
<evidence type="ECO:0000313" key="3">
    <source>
        <dbReference type="EMBL" id="KJL48434.1"/>
    </source>
</evidence>
<dbReference type="SUPFAM" id="SSF55166">
    <property type="entry name" value="Hedgehog/DD-peptidase"/>
    <property type="match status" value="1"/>
</dbReference>
<gene>
    <name evidence="3" type="primary">vanYB</name>
    <name evidence="3" type="ORF">RS84_01193</name>
</gene>
<comment type="caution">
    <text evidence="3">The sequence shown here is derived from an EMBL/GenBank/DDBJ whole genome shotgun (WGS) entry which is preliminary data.</text>
</comment>
<dbReference type="GO" id="GO:0009002">
    <property type="term" value="F:serine-type D-Ala-D-Ala carboxypeptidase activity"/>
    <property type="evidence" value="ECO:0007669"/>
    <property type="project" value="UniProtKB-EC"/>
</dbReference>
<dbReference type="PANTHER" id="PTHR34385">
    <property type="entry name" value="D-ALANYL-D-ALANINE CARBOXYPEPTIDASE"/>
    <property type="match status" value="1"/>
</dbReference>
<keyword evidence="4" id="KW-1185">Reference proteome</keyword>
<dbReference type="Proteomes" id="UP000033900">
    <property type="component" value="Unassembled WGS sequence"/>
</dbReference>
<keyword evidence="3" id="KW-0645">Protease</keyword>
<reference evidence="3 4" key="1">
    <citation type="submission" date="2015-02" db="EMBL/GenBank/DDBJ databases">
        <title>Draft genome sequences of ten Microbacterium spp. with emphasis on heavy metal contaminated environments.</title>
        <authorList>
            <person name="Corretto E."/>
        </authorList>
    </citation>
    <scope>NUCLEOTIDE SEQUENCE [LARGE SCALE GENOMIC DNA]</scope>
    <source>
        <strain evidence="3 4">SA35</strain>
    </source>
</reference>
<keyword evidence="3" id="KW-0378">Hydrolase</keyword>
<evidence type="ECO:0000259" key="2">
    <source>
        <dbReference type="Pfam" id="PF02557"/>
    </source>
</evidence>
<evidence type="ECO:0000256" key="1">
    <source>
        <dbReference type="SAM" id="Phobius"/>
    </source>
</evidence>
<dbReference type="PANTHER" id="PTHR34385:SF1">
    <property type="entry name" value="PEPTIDOGLYCAN L-ALANYL-D-GLUTAMATE ENDOPEPTIDASE CWLK"/>
    <property type="match status" value="1"/>
</dbReference>
<name>A0A0M2HVE9_9MICO</name>
<dbReference type="EMBL" id="JYJB01000007">
    <property type="protein sequence ID" value="KJL48434.1"/>
    <property type="molecule type" value="Genomic_DNA"/>
</dbReference>